<dbReference type="InterPro" id="IPR051803">
    <property type="entry name" value="TA_system_RelE-like_toxin"/>
</dbReference>
<comment type="caution">
    <text evidence="3">The sequence shown here is derived from an EMBL/GenBank/DDBJ whole genome shotgun (WGS) entry which is preliminary data.</text>
</comment>
<dbReference type="InterPro" id="IPR007712">
    <property type="entry name" value="RelE/ParE_toxin"/>
</dbReference>
<evidence type="ECO:0000313" key="3">
    <source>
        <dbReference type="EMBL" id="MBB6142119.1"/>
    </source>
</evidence>
<keyword evidence="4" id="KW-1185">Reference proteome</keyword>
<dbReference type="PANTHER" id="PTHR33755">
    <property type="entry name" value="TOXIN PARE1-RELATED"/>
    <property type="match status" value="1"/>
</dbReference>
<reference evidence="3 4" key="1">
    <citation type="submission" date="2020-08" db="EMBL/GenBank/DDBJ databases">
        <title>Genomic Encyclopedia of Type Strains, Phase IV (KMG-IV): sequencing the most valuable type-strain genomes for metagenomic binning, comparative biology and taxonomic classification.</title>
        <authorList>
            <person name="Goeker M."/>
        </authorList>
    </citation>
    <scope>NUCLEOTIDE SEQUENCE [LARGE SCALE GENOMIC DNA]</scope>
    <source>
        <strain evidence="3 4">DSM 103733</strain>
    </source>
</reference>
<dbReference type="InterPro" id="IPR035093">
    <property type="entry name" value="RelE/ParE_toxin_dom_sf"/>
</dbReference>
<accession>A0A841JQR6</accession>
<keyword evidence="2" id="KW-1277">Toxin-antitoxin system</keyword>
<dbReference type="NCBIfam" id="TIGR02385">
    <property type="entry name" value="RelE_StbE"/>
    <property type="match status" value="1"/>
</dbReference>
<organism evidence="3 4">
    <name type="scientific">Silvibacterium bohemicum</name>
    <dbReference type="NCBI Taxonomy" id="1577686"/>
    <lineage>
        <taxon>Bacteria</taxon>
        <taxon>Pseudomonadati</taxon>
        <taxon>Acidobacteriota</taxon>
        <taxon>Terriglobia</taxon>
        <taxon>Terriglobales</taxon>
        <taxon>Acidobacteriaceae</taxon>
        <taxon>Silvibacterium</taxon>
    </lineage>
</organism>
<proteinExistence type="inferred from homology"/>
<dbReference type="AlphaFoldDB" id="A0A841JQR6"/>
<dbReference type="Pfam" id="PF05016">
    <property type="entry name" value="ParE_toxin"/>
    <property type="match status" value="1"/>
</dbReference>
<dbReference type="Gene3D" id="3.30.2310.20">
    <property type="entry name" value="RelE-like"/>
    <property type="match status" value="1"/>
</dbReference>
<dbReference type="RefSeq" id="WP_050057389.1">
    <property type="nucleotide sequence ID" value="NZ_JACHEK010000001.1"/>
</dbReference>
<evidence type="ECO:0000256" key="2">
    <source>
        <dbReference type="ARBA" id="ARBA00022649"/>
    </source>
</evidence>
<dbReference type="OrthoDB" id="9798046at2"/>
<dbReference type="EMBL" id="JACHEK010000001">
    <property type="protein sequence ID" value="MBB6142119.1"/>
    <property type="molecule type" value="Genomic_DNA"/>
</dbReference>
<comment type="similarity">
    <text evidence="1">Belongs to the RelE toxin family.</text>
</comment>
<sequence>MKVRWTEPAAVNWEQAFEYIAQDNVTAALAIAEKIIEMTEMLAVHPHAGRPGRVAGTRELVISGSPFLLAYGVDIAEDVIWIYAVYHGRRRWPERFPKK</sequence>
<evidence type="ECO:0000313" key="4">
    <source>
        <dbReference type="Proteomes" id="UP000538666"/>
    </source>
</evidence>
<dbReference type="PANTHER" id="PTHR33755:SF7">
    <property type="entry name" value="TOXIN MODULE OF TOXIN-ANTITOXIN SYSTEM RELE_STBE FAMILY"/>
    <property type="match status" value="1"/>
</dbReference>
<evidence type="ECO:0000256" key="1">
    <source>
        <dbReference type="ARBA" id="ARBA00006226"/>
    </source>
</evidence>
<protein>
    <submittedName>
        <fullName evidence="3">Toxin ParE1/3/4</fullName>
    </submittedName>
</protein>
<name>A0A841JQR6_9BACT</name>
<gene>
    <name evidence="3" type="ORF">HNQ77_000057</name>
</gene>
<dbReference type="Proteomes" id="UP000538666">
    <property type="component" value="Unassembled WGS sequence"/>
</dbReference>